<comment type="caution">
    <text evidence="1">The sequence shown here is derived from an EMBL/GenBank/DDBJ whole genome shotgun (WGS) entry which is preliminary data.</text>
</comment>
<proteinExistence type="predicted"/>
<accession>A0A2A5T0B3</accession>
<name>A0A2A5T0B3_9GAMM</name>
<reference evidence="2" key="1">
    <citation type="submission" date="2017-04" db="EMBL/GenBank/DDBJ databases">
        <title>Genome evolution of the luminous symbionts of deep sea anglerfish.</title>
        <authorList>
            <person name="Hendry T.A."/>
        </authorList>
    </citation>
    <scope>NUCLEOTIDE SEQUENCE [LARGE SCALE GENOMIC DNA]</scope>
</reference>
<dbReference type="Proteomes" id="UP000219020">
    <property type="component" value="Unassembled WGS sequence"/>
</dbReference>
<organism evidence="1 2">
    <name type="scientific">Candidatus Enterovibrio escicola</name>
    <dbReference type="NCBI Taxonomy" id="1927127"/>
    <lineage>
        <taxon>Bacteria</taxon>
        <taxon>Pseudomonadati</taxon>
        <taxon>Pseudomonadota</taxon>
        <taxon>Gammaproteobacteria</taxon>
        <taxon>Vibrionales</taxon>
        <taxon>Vibrionaceae</taxon>
        <taxon>Enterovibrio</taxon>
    </lineage>
</organism>
<dbReference type="GeneID" id="66952910"/>
<dbReference type="AlphaFoldDB" id="A0A2A5T0B3"/>
<dbReference type="EMBL" id="NBYY01000032">
    <property type="protein sequence ID" value="PCS21619.1"/>
    <property type="molecule type" value="Genomic_DNA"/>
</dbReference>
<keyword evidence="2" id="KW-1185">Reference proteome</keyword>
<gene>
    <name evidence="1" type="ORF">BTN49_2780</name>
</gene>
<protein>
    <submittedName>
        <fullName evidence="1">Mobile element protein</fullName>
    </submittedName>
</protein>
<evidence type="ECO:0000313" key="1">
    <source>
        <dbReference type="EMBL" id="PCS21619.1"/>
    </source>
</evidence>
<sequence length="63" mass="7282">MNNLNSIFVDVDDCCQTFLPSWETHLISSGFKQRNKPFCLSISEGMTIVIAFHQSGYRDFKTY</sequence>
<evidence type="ECO:0000313" key="2">
    <source>
        <dbReference type="Proteomes" id="UP000219020"/>
    </source>
</evidence>
<dbReference type="RefSeq" id="WP_146679391.1">
    <property type="nucleotide sequence ID" value="NZ_NBYY01000032.1"/>
</dbReference>